<gene>
    <name evidence="1" type="ORF">GE061_002211</name>
</gene>
<protein>
    <submittedName>
        <fullName evidence="1">Uncharacterized protein</fullName>
    </submittedName>
</protein>
<proteinExistence type="predicted"/>
<evidence type="ECO:0000313" key="2">
    <source>
        <dbReference type="Proteomes" id="UP000466442"/>
    </source>
</evidence>
<sequence length="94" mass="10488">MEEDISSFLIKPSTNSTLKPEFKRQIALTYLISHKKLFKSSSFPAGGTTVKGQRSQQVLSDIRFDGKDHLLGPIEKRRSAKEECTGRLFAACGK</sequence>
<dbReference type="Proteomes" id="UP000466442">
    <property type="component" value="Unassembled WGS sequence"/>
</dbReference>
<dbReference type="AlphaFoldDB" id="A0A8S9X729"/>
<reference evidence="1" key="1">
    <citation type="journal article" date="2021" name="Mol. Ecol. Resour.">
        <title>Apolygus lucorum genome provides insights into omnivorousness and mesophyll feeding.</title>
        <authorList>
            <person name="Liu Y."/>
            <person name="Liu H."/>
            <person name="Wang H."/>
            <person name="Huang T."/>
            <person name="Liu B."/>
            <person name="Yang B."/>
            <person name="Yin L."/>
            <person name="Li B."/>
            <person name="Zhang Y."/>
            <person name="Zhang S."/>
            <person name="Jiang F."/>
            <person name="Zhang X."/>
            <person name="Ren Y."/>
            <person name="Wang B."/>
            <person name="Wang S."/>
            <person name="Lu Y."/>
            <person name="Wu K."/>
            <person name="Fan W."/>
            <person name="Wang G."/>
        </authorList>
    </citation>
    <scope>NUCLEOTIDE SEQUENCE</scope>
    <source>
        <strain evidence="1">12Hb</strain>
    </source>
</reference>
<comment type="caution">
    <text evidence="1">The sequence shown here is derived from an EMBL/GenBank/DDBJ whole genome shotgun (WGS) entry which is preliminary data.</text>
</comment>
<name>A0A8S9X729_APOLU</name>
<evidence type="ECO:0000313" key="1">
    <source>
        <dbReference type="EMBL" id="KAF6203876.1"/>
    </source>
</evidence>
<accession>A0A8S9X729</accession>
<dbReference type="EMBL" id="WIXP02000010">
    <property type="protein sequence ID" value="KAF6203876.1"/>
    <property type="molecule type" value="Genomic_DNA"/>
</dbReference>
<organism evidence="1 2">
    <name type="scientific">Apolygus lucorum</name>
    <name type="common">Small green plant bug</name>
    <name type="synonym">Lygocoris lucorum</name>
    <dbReference type="NCBI Taxonomy" id="248454"/>
    <lineage>
        <taxon>Eukaryota</taxon>
        <taxon>Metazoa</taxon>
        <taxon>Ecdysozoa</taxon>
        <taxon>Arthropoda</taxon>
        <taxon>Hexapoda</taxon>
        <taxon>Insecta</taxon>
        <taxon>Pterygota</taxon>
        <taxon>Neoptera</taxon>
        <taxon>Paraneoptera</taxon>
        <taxon>Hemiptera</taxon>
        <taxon>Heteroptera</taxon>
        <taxon>Panheteroptera</taxon>
        <taxon>Cimicomorpha</taxon>
        <taxon>Miridae</taxon>
        <taxon>Mirini</taxon>
        <taxon>Apolygus</taxon>
    </lineage>
</organism>
<keyword evidence="2" id="KW-1185">Reference proteome</keyword>